<keyword evidence="11" id="KW-0325">Glycoprotein</keyword>
<dbReference type="PROSITE" id="PS50011">
    <property type="entry name" value="PROTEIN_KINASE_DOM"/>
    <property type="match status" value="1"/>
</dbReference>
<dbReference type="Gene3D" id="1.10.510.10">
    <property type="entry name" value="Transferase(Phosphotransferase) domain 1"/>
    <property type="match status" value="1"/>
</dbReference>
<dbReference type="EMBL" id="HG996472">
    <property type="protein sequence ID" value="CAG1830398.1"/>
    <property type="molecule type" value="Genomic_DNA"/>
</dbReference>
<dbReference type="InterPro" id="IPR008271">
    <property type="entry name" value="Ser/Thr_kinase_AS"/>
</dbReference>
<feature type="compositionally biased region" description="Polar residues" evidence="13">
    <location>
        <begin position="658"/>
        <end position="669"/>
    </location>
</feature>
<keyword evidence="9 14" id="KW-1133">Transmembrane helix</keyword>
<feature type="region of interest" description="Disordered" evidence="13">
    <location>
        <begin position="626"/>
        <end position="693"/>
    </location>
</feature>
<dbReference type="FunFam" id="1.10.510.10:FF:000161">
    <property type="entry name" value="Wall-associated receptor kinase-like 20"/>
    <property type="match status" value="1"/>
</dbReference>
<keyword evidence="6 12" id="KW-0547">Nucleotide-binding</keyword>
<dbReference type="Gene3D" id="3.30.200.20">
    <property type="entry name" value="Phosphorylase Kinase, domain 1"/>
    <property type="match status" value="1"/>
</dbReference>
<feature type="signal peptide" evidence="15">
    <location>
        <begin position="1"/>
        <end position="49"/>
    </location>
</feature>
<keyword evidence="7" id="KW-0418">Kinase</keyword>
<keyword evidence="19" id="KW-1185">Reference proteome</keyword>
<evidence type="ECO:0000256" key="1">
    <source>
        <dbReference type="ARBA" id="ARBA00004167"/>
    </source>
</evidence>
<evidence type="ECO:0000256" key="11">
    <source>
        <dbReference type="ARBA" id="ARBA00023180"/>
    </source>
</evidence>
<evidence type="ECO:0000256" key="13">
    <source>
        <dbReference type="SAM" id="MobiDB-lite"/>
    </source>
</evidence>
<keyword evidence="4 14" id="KW-0812">Transmembrane</keyword>
<keyword evidence="10 14" id="KW-0472">Membrane</keyword>
<keyword evidence="8 12" id="KW-0067">ATP-binding</keyword>
<keyword evidence="2" id="KW-0723">Serine/threonine-protein kinase</keyword>
<evidence type="ECO:0000256" key="8">
    <source>
        <dbReference type="ARBA" id="ARBA00022840"/>
    </source>
</evidence>
<evidence type="ECO:0000256" key="3">
    <source>
        <dbReference type="ARBA" id="ARBA00022679"/>
    </source>
</evidence>
<dbReference type="GO" id="GO:0005524">
    <property type="term" value="F:ATP binding"/>
    <property type="evidence" value="ECO:0007669"/>
    <property type="project" value="UniProtKB-UniRule"/>
</dbReference>
<feature type="compositionally biased region" description="Low complexity" evidence="13">
    <location>
        <begin position="671"/>
        <end position="686"/>
    </location>
</feature>
<evidence type="ECO:0000256" key="12">
    <source>
        <dbReference type="PROSITE-ProRule" id="PRU10141"/>
    </source>
</evidence>
<dbReference type="GO" id="GO:0005886">
    <property type="term" value="C:plasma membrane"/>
    <property type="evidence" value="ECO:0007669"/>
    <property type="project" value="UniProtKB-ARBA"/>
</dbReference>
<evidence type="ECO:0000256" key="14">
    <source>
        <dbReference type="SAM" id="Phobius"/>
    </source>
</evidence>
<dbReference type="EnsemblPlants" id="Ma08_t02670.1">
    <property type="protein sequence ID" value="Ma08_p02670.1"/>
    <property type="gene ID" value="Ma08_g02670"/>
</dbReference>
<dbReference type="PROSITE" id="PS00107">
    <property type="entry name" value="PROTEIN_KINASE_ATP"/>
    <property type="match status" value="1"/>
</dbReference>
<dbReference type="InterPro" id="IPR000719">
    <property type="entry name" value="Prot_kinase_dom"/>
</dbReference>
<evidence type="ECO:0000256" key="7">
    <source>
        <dbReference type="ARBA" id="ARBA00022777"/>
    </source>
</evidence>
<organism evidence="18 19">
    <name type="scientific">Musa acuminata subsp. malaccensis</name>
    <name type="common">Wild banana</name>
    <name type="synonym">Musa malaccensis</name>
    <dbReference type="NCBI Taxonomy" id="214687"/>
    <lineage>
        <taxon>Eukaryota</taxon>
        <taxon>Viridiplantae</taxon>
        <taxon>Streptophyta</taxon>
        <taxon>Embryophyta</taxon>
        <taxon>Tracheophyta</taxon>
        <taxon>Spermatophyta</taxon>
        <taxon>Magnoliopsida</taxon>
        <taxon>Liliopsida</taxon>
        <taxon>Zingiberales</taxon>
        <taxon>Musaceae</taxon>
        <taxon>Musa</taxon>
    </lineage>
</organism>
<dbReference type="Proteomes" id="UP000012960">
    <property type="component" value="Unplaced"/>
</dbReference>
<evidence type="ECO:0000256" key="5">
    <source>
        <dbReference type="ARBA" id="ARBA00022729"/>
    </source>
</evidence>
<reference evidence="17" key="1">
    <citation type="submission" date="2021-03" db="EMBL/GenBank/DDBJ databases">
        <authorList>
            <consortium name="Genoscope - CEA"/>
            <person name="William W."/>
        </authorList>
    </citation>
    <scope>NUCLEOTIDE SEQUENCE</scope>
    <source>
        <strain evidence="17">Doubled-haploid Pahang</strain>
    </source>
</reference>
<feature type="chain" id="PRO_5033923221" evidence="15">
    <location>
        <begin position="50"/>
        <end position="693"/>
    </location>
</feature>
<dbReference type="GO" id="GO:0004674">
    <property type="term" value="F:protein serine/threonine kinase activity"/>
    <property type="evidence" value="ECO:0007669"/>
    <property type="project" value="UniProtKB-KW"/>
</dbReference>
<dbReference type="AlphaFoldDB" id="A0A804K274"/>
<evidence type="ECO:0000256" key="4">
    <source>
        <dbReference type="ARBA" id="ARBA00022692"/>
    </source>
</evidence>
<dbReference type="OrthoDB" id="4062651at2759"/>
<dbReference type="InParanoid" id="A0A804K274"/>
<dbReference type="PANTHER" id="PTHR46008:SF62">
    <property type="entry name" value="PROTEIN KINASE DOMAIN-CONTAINING PROTEIN"/>
    <property type="match status" value="1"/>
</dbReference>
<reference evidence="18" key="2">
    <citation type="submission" date="2021-05" db="UniProtKB">
        <authorList>
            <consortium name="EnsemblPlants"/>
        </authorList>
    </citation>
    <scope>IDENTIFICATION</scope>
    <source>
        <strain evidence="18">subsp. malaccensis</strain>
    </source>
</reference>
<evidence type="ECO:0000313" key="17">
    <source>
        <dbReference type="EMBL" id="CAG1830398.1"/>
    </source>
</evidence>
<comment type="subcellular location">
    <subcellularLocation>
        <location evidence="1">Membrane</location>
        <topology evidence="1">Single-pass membrane protein</topology>
    </subcellularLocation>
</comment>
<evidence type="ECO:0000256" key="2">
    <source>
        <dbReference type="ARBA" id="ARBA00022527"/>
    </source>
</evidence>
<protein>
    <submittedName>
        <fullName evidence="17">(wild Malaysian banana) hypothetical protein</fullName>
    </submittedName>
</protein>
<evidence type="ECO:0000259" key="16">
    <source>
        <dbReference type="PROSITE" id="PS50011"/>
    </source>
</evidence>
<gene>
    <name evidence="17" type="ORF">GSMUA_336520.1</name>
</gene>
<dbReference type="PROSITE" id="PS00108">
    <property type="entry name" value="PROTEIN_KINASE_ST"/>
    <property type="match status" value="1"/>
</dbReference>
<evidence type="ECO:0000313" key="18">
    <source>
        <dbReference type="EnsemblPlants" id="Ma08_p02670.1"/>
    </source>
</evidence>
<dbReference type="PROSITE" id="PS51257">
    <property type="entry name" value="PROKAR_LIPOPROTEIN"/>
    <property type="match status" value="1"/>
</dbReference>
<dbReference type="OMA" id="KIMMEEC"/>
<dbReference type="Gene3D" id="2.10.25.10">
    <property type="entry name" value="Laminin"/>
    <property type="match status" value="1"/>
</dbReference>
<evidence type="ECO:0000256" key="9">
    <source>
        <dbReference type="ARBA" id="ARBA00022989"/>
    </source>
</evidence>
<accession>A0A804K274</accession>
<feature type="compositionally biased region" description="Basic and acidic residues" evidence="13">
    <location>
        <begin position="636"/>
        <end position="648"/>
    </location>
</feature>
<keyword evidence="5 15" id="KW-0732">Signal</keyword>
<sequence length="693" mass="75001">MTYKARQRLPSLGYASFGCSMMTHSSHQTHAVFLFFALSLLCVATGAAGCNRTCGSGPAVPYPFGFSAGCPIRLNCSQDGARFLGEFRVRNITTDAVHLDVPPVCDRFIHRATAGLFGANYAMTASNALFLRNCTSKTGSECSISTDIIAKRMKLTSCGPKDDDISCYSSGRTDGFLSDANFTAAATNCRLLYTSVRYGEDASSDQPSLVFGSAEIGWWLNGECRCAANATCKRVDVPVDTQNSSKKGFRCSCHEGFIGDGFAEGERCRRDAASISSIPGGKAGAIVGGAVAGAALALGLALLCYLVRRRGIVSEVEESGTRRLLYETSCTVAVYSHKEVERATGNFSDAYKLGAGAYATVYMGRFSNTGLVAIKRLKHPDTDNIEHVINEIKLVSSVSHPNLVHLLGCCIDSGEHILVYEFMPNGTLSQHLHRERGNGLSWSARVSIATETARAISYLHTAVHPPIYHRDIKSSNILLDYDLRPKLADFGLSRVGIVESSHISTAPQGTPGYVDPQYHQNFHLSDKSDVYSYGVVLVEMITAMKVVDFRRAASEVNLASLAADKIGKGLVEDIVDPIIKENWNGQTRASVQKVAELAFRCLAFHRDARPSMAEVAEELEKIMMEECSPAQPEGSEEQHDEPQSRRSAAESVVVEKPQSVSPVSVQDQWTSERSSSPCSSSSVASSRNLNRGI</sequence>
<feature type="transmembrane region" description="Helical" evidence="14">
    <location>
        <begin position="283"/>
        <end position="307"/>
    </location>
</feature>
<proteinExistence type="predicted"/>
<name>A0A804K274_MUSAM</name>
<dbReference type="SUPFAM" id="SSF56112">
    <property type="entry name" value="Protein kinase-like (PK-like)"/>
    <property type="match status" value="1"/>
</dbReference>
<dbReference type="InterPro" id="IPR017441">
    <property type="entry name" value="Protein_kinase_ATP_BS"/>
</dbReference>
<dbReference type="SMART" id="SM00220">
    <property type="entry name" value="S_TKc"/>
    <property type="match status" value="1"/>
</dbReference>
<dbReference type="PANTHER" id="PTHR46008">
    <property type="entry name" value="LEAF RUST 10 DISEASE-RESISTANCE LOCUS RECEPTOR-LIKE PROTEIN KINASE-LIKE 1.4"/>
    <property type="match status" value="1"/>
</dbReference>
<evidence type="ECO:0000313" key="19">
    <source>
        <dbReference type="Proteomes" id="UP000012960"/>
    </source>
</evidence>
<keyword evidence="3" id="KW-0808">Transferase</keyword>
<feature type="domain" description="Protein kinase" evidence="16">
    <location>
        <begin position="347"/>
        <end position="623"/>
    </location>
</feature>
<dbReference type="Pfam" id="PF00069">
    <property type="entry name" value="Pkinase"/>
    <property type="match status" value="1"/>
</dbReference>
<feature type="binding site" evidence="12">
    <location>
        <position position="375"/>
    </location>
    <ligand>
        <name>ATP</name>
        <dbReference type="ChEBI" id="CHEBI:30616"/>
    </ligand>
</feature>
<evidence type="ECO:0000256" key="10">
    <source>
        <dbReference type="ARBA" id="ARBA00023136"/>
    </source>
</evidence>
<evidence type="ECO:0000256" key="6">
    <source>
        <dbReference type="ARBA" id="ARBA00022741"/>
    </source>
</evidence>
<evidence type="ECO:0000256" key="15">
    <source>
        <dbReference type="SAM" id="SignalP"/>
    </source>
</evidence>
<dbReference type="InterPro" id="IPR011009">
    <property type="entry name" value="Kinase-like_dom_sf"/>
</dbReference>
<dbReference type="Gramene" id="Ma08_t02670.1">
    <property type="protein sequence ID" value="Ma08_p02670.1"/>
    <property type="gene ID" value="Ma08_g02670"/>
</dbReference>